<dbReference type="RefSeq" id="WP_256500052.1">
    <property type="nucleotide sequence ID" value="NZ_JAMYXC010000029.1"/>
</dbReference>
<dbReference type="SUPFAM" id="SSF51316">
    <property type="entry name" value="Mss4-like"/>
    <property type="match status" value="1"/>
</dbReference>
<dbReference type="InterPro" id="IPR011057">
    <property type="entry name" value="Mss4-like_sf"/>
</dbReference>
<evidence type="ECO:0000313" key="2">
    <source>
        <dbReference type="Proteomes" id="UP001139477"/>
    </source>
</evidence>
<dbReference type="AlphaFoldDB" id="A0A9X2JN95"/>
<gene>
    <name evidence="1" type="ORF">NHG85_02075</name>
</gene>
<dbReference type="Pfam" id="PF19648">
    <property type="entry name" value="DUF6151"/>
    <property type="match status" value="1"/>
</dbReference>
<dbReference type="EMBL" id="JAMYXC010000029">
    <property type="protein sequence ID" value="MCP1167324.1"/>
    <property type="molecule type" value="Genomic_DNA"/>
</dbReference>
<dbReference type="InterPro" id="IPR046149">
    <property type="entry name" value="DUF6151"/>
</dbReference>
<reference evidence="1" key="1">
    <citation type="submission" date="2022-06" db="EMBL/GenBank/DDBJ databases">
        <title>Limimaricola sediminis sp. nov., isolated from an intertidal sediment.</title>
        <authorList>
            <person name="Shao X."/>
        </authorList>
    </citation>
    <scope>NUCLEOTIDE SEQUENCE</scope>
    <source>
        <strain evidence="1">ASW11-118</strain>
    </source>
</reference>
<evidence type="ECO:0000313" key="1">
    <source>
        <dbReference type="EMBL" id="MCP1167324.1"/>
    </source>
</evidence>
<organism evidence="1 2">
    <name type="scientific">Limimaricola litoreus</name>
    <dbReference type="NCBI Taxonomy" id="2955316"/>
    <lineage>
        <taxon>Bacteria</taxon>
        <taxon>Pseudomonadati</taxon>
        <taxon>Pseudomonadota</taxon>
        <taxon>Alphaproteobacteria</taxon>
        <taxon>Rhodobacterales</taxon>
        <taxon>Paracoccaceae</taxon>
        <taxon>Limimaricola</taxon>
    </lineage>
</organism>
<dbReference type="Proteomes" id="UP001139477">
    <property type="component" value="Unassembled WGS sequence"/>
</dbReference>
<accession>A0A9X2JN95</accession>
<keyword evidence="2" id="KW-1185">Reference proteome</keyword>
<comment type="caution">
    <text evidence="1">The sequence shown here is derived from an EMBL/GenBank/DDBJ whole genome shotgun (WGS) entry which is preliminary data.</text>
</comment>
<dbReference type="Gene3D" id="3.90.1590.10">
    <property type="entry name" value="glutathione-dependent formaldehyde- activating enzyme (gfa)"/>
    <property type="match status" value="1"/>
</dbReference>
<proteinExistence type="predicted"/>
<name>A0A9X2JN95_9RHOB</name>
<sequence length="175" mass="19065">MPSLGCRCGAVRLTVEGPHIASVECLCISCQKAARVLEALPGAEPILDVKGATPFVLHRKDCVAIVAGQEKLMSHRLTDGAGTRRVAASCCNTPVFLEMKGGHWLSLYAALWPKADRPVVELRTMIGERDDLPRDLPNLKTHSIGFYGRLFGAWVRMGFRNPRFPDSGELPLEGG</sequence>
<protein>
    <submittedName>
        <fullName evidence="1">DUF6151 family protein</fullName>
    </submittedName>
</protein>